<organism evidence="1 2">
    <name type="scientific">Haemonchus placei</name>
    <name type="common">Barber's pole worm</name>
    <dbReference type="NCBI Taxonomy" id="6290"/>
    <lineage>
        <taxon>Eukaryota</taxon>
        <taxon>Metazoa</taxon>
        <taxon>Ecdysozoa</taxon>
        <taxon>Nematoda</taxon>
        <taxon>Chromadorea</taxon>
        <taxon>Rhabditida</taxon>
        <taxon>Rhabditina</taxon>
        <taxon>Rhabditomorpha</taxon>
        <taxon>Strongyloidea</taxon>
        <taxon>Trichostrongylidae</taxon>
        <taxon>Haemonchus</taxon>
    </lineage>
</organism>
<reference evidence="1 2" key="1">
    <citation type="submission" date="2018-11" db="EMBL/GenBank/DDBJ databases">
        <authorList>
            <consortium name="Pathogen Informatics"/>
        </authorList>
    </citation>
    <scope>NUCLEOTIDE SEQUENCE [LARGE SCALE GENOMIC DNA]</scope>
    <source>
        <strain evidence="1 2">MHpl1</strain>
    </source>
</reference>
<keyword evidence="2" id="KW-1185">Reference proteome</keyword>
<evidence type="ECO:0000313" key="2">
    <source>
        <dbReference type="Proteomes" id="UP000268014"/>
    </source>
</evidence>
<dbReference type="AlphaFoldDB" id="A0A3P7WSF6"/>
<name>A0A3P7WSF6_HAEPC</name>
<sequence>MCPSLEVVVVELVPSLLTGQTLDALALGQSKSPFQA</sequence>
<accession>A0A3P7WSF6</accession>
<evidence type="ECO:0000313" key="1">
    <source>
        <dbReference type="EMBL" id="VDO50434.1"/>
    </source>
</evidence>
<proteinExistence type="predicted"/>
<dbReference type="Proteomes" id="UP000268014">
    <property type="component" value="Unassembled WGS sequence"/>
</dbReference>
<dbReference type="EMBL" id="UZAF01018325">
    <property type="protein sequence ID" value="VDO50434.1"/>
    <property type="molecule type" value="Genomic_DNA"/>
</dbReference>
<gene>
    <name evidence="1" type="ORF">HPLM_LOCUS13735</name>
</gene>
<protein>
    <submittedName>
        <fullName evidence="1">Uncharacterized protein</fullName>
    </submittedName>
</protein>